<sequence>MMIKKLSLRWRLTLIISVLLAVCCIGLTFILNFSANRMAETIEATQMTPAKTVGEEETIVEEGIVGAEGINGYPPLDMNQDVNYAEVNFRMESILYAMIIILAGGGLTYYLSGKALKPLKHLNEQVKSINAHNLSRALDVPPTKDEIAELTGSFNNMTDQLNAAFEMQQRFSASAAHELRTPLTVLQTKVDVFKKKNEHTRAEYHTLITVIEKQTSRLRGLVGNLLDMSNMDEIIQQNNITTEDLFEDIIFELSGIAKEKNVQLSLNGDNSVIHGNIDLLYRAFYNLVENGIKYNVNGGSVTIGVSGRSAEKVLITVKDTGIGISEIDKKNIFEPFYRVDKSRSREMGGAGLGLSIVETIVKKHKGTITVSDNETCGTCFTVTLNKMKSSKM</sequence>
<evidence type="ECO:0000259" key="16">
    <source>
        <dbReference type="PROSITE" id="PS50885"/>
    </source>
</evidence>
<proteinExistence type="predicted"/>
<evidence type="ECO:0000256" key="8">
    <source>
        <dbReference type="ARBA" id="ARBA00022741"/>
    </source>
</evidence>
<evidence type="ECO:0000256" key="13">
    <source>
        <dbReference type="ARBA" id="ARBA00023136"/>
    </source>
</evidence>
<dbReference type="GO" id="GO:0000155">
    <property type="term" value="F:phosphorelay sensor kinase activity"/>
    <property type="evidence" value="ECO:0007669"/>
    <property type="project" value="InterPro"/>
</dbReference>
<dbReference type="PROSITE" id="PS50885">
    <property type="entry name" value="HAMP"/>
    <property type="match status" value="1"/>
</dbReference>
<evidence type="ECO:0000256" key="5">
    <source>
        <dbReference type="ARBA" id="ARBA00022553"/>
    </source>
</evidence>
<reference evidence="17 18" key="1">
    <citation type="submission" date="2016-08" db="EMBL/GenBank/DDBJ databases">
        <authorList>
            <person name="Seilhamer J.J."/>
        </authorList>
    </citation>
    <scope>NUCLEOTIDE SEQUENCE [LARGE SCALE GENOMIC DNA]</scope>
    <source>
        <strain evidence="17 18">SDA_GO95</strain>
    </source>
</reference>
<evidence type="ECO:0000256" key="2">
    <source>
        <dbReference type="ARBA" id="ARBA00004651"/>
    </source>
</evidence>
<evidence type="ECO:0000256" key="7">
    <source>
        <dbReference type="ARBA" id="ARBA00022692"/>
    </source>
</evidence>
<dbReference type="InterPro" id="IPR003594">
    <property type="entry name" value="HATPase_dom"/>
</dbReference>
<dbReference type="GO" id="GO:0005524">
    <property type="term" value="F:ATP binding"/>
    <property type="evidence" value="ECO:0007669"/>
    <property type="project" value="UniProtKB-KW"/>
</dbReference>
<dbReference type="FunFam" id="3.30.565.10:FF:000006">
    <property type="entry name" value="Sensor histidine kinase WalK"/>
    <property type="match status" value="1"/>
</dbReference>
<dbReference type="Pfam" id="PF00512">
    <property type="entry name" value="HisKA"/>
    <property type="match status" value="1"/>
</dbReference>
<accession>A0A1G4ET15</accession>
<protein>
    <recommendedName>
        <fullName evidence="3">histidine kinase</fullName>
        <ecNumber evidence="3">2.7.13.3</ecNumber>
    </recommendedName>
</protein>
<dbReference type="SUPFAM" id="SSF47384">
    <property type="entry name" value="Homodimeric domain of signal transducing histidine kinase"/>
    <property type="match status" value="1"/>
</dbReference>
<organism evidence="17 18">
    <name type="scientific">Bacillus mycoides</name>
    <dbReference type="NCBI Taxonomy" id="1405"/>
    <lineage>
        <taxon>Bacteria</taxon>
        <taxon>Bacillati</taxon>
        <taxon>Bacillota</taxon>
        <taxon>Bacilli</taxon>
        <taxon>Bacillales</taxon>
        <taxon>Bacillaceae</taxon>
        <taxon>Bacillus</taxon>
        <taxon>Bacillus cereus group</taxon>
    </lineage>
</organism>
<dbReference type="SMART" id="SM00388">
    <property type="entry name" value="HisKA"/>
    <property type="match status" value="1"/>
</dbReference>
<evidence type="ECO:0000256" key="3">
    <source>
        <dbReference type="ARBA" id="ARBA00012438"/>
    </source>
</evidence>
<evidence type="ECO:0000256" key="6">
    <source>
        <dbReference type="ARBA" id="ARBA00022679"/>
    </source>
</evidence>
<dbReference type="SUPFAM" id="SSF158472">
    <property type="entry name" value="HAMP domain-like"/>
    <property type="match status" value="1"/>
</dbReference>
<dbReference type="CDD" id="cd06225">
    <property type="entry name" value="HAMP"/>
    <property type="match status" value="1"/>
</dbReference>
<keyword evidence="6" id="KW-0808">Transferase</keyword>
<dbReference type="Gene3D" id="1.10.287.130">
    <property type="match status" value="1"/>
</dbReference>
<dbReference type="InterPro" id="IPR005467">
    <property type="entry name" value="His_kinase_dom"/>
</dbReference>
<keyword evidence="13 14" id="KW-0472">Membrane</keyword>
<keyword evidence="5" id="KW-0597">Phosphoprotein</keyword>
<evidence type="ECO:0000259" key="15">
    <source>
        <dbReference type="PROSITE" id="PS50109"/>
    </source>
</evidence>
<dbReference type="InterPro" id="IPR004358">
    <property type="entry name" value="Sig_transdc_His_kin-like_C"/>
</dbReference>
<gene>
    <name evidence="17" type="ORF">BWGO95_03274</name>
</gene>
<dbReference type="PANTHER" id="PTHR45436:SF5">
    <property type="entry name" value="SENSOR HISTIDINE KINASE TRCS"/>
    <property type="match status" value="1"/>
</dbReference>
<evidence type="ECO:0000256" key="12">
    <source>
        <dbReference type="ARBA" id="ARBA00023012"/>
    </source>
</evidence>
<dbReference type="Pfam" id="PF02518">
    <property type="entry name" value="HATPase_c"/>
    <property type="match status" value="1"/>
</dbReference>
<evidence type="ECO:0000256" key="9">
    <source>
        <dbReference type="ARBA" id="ARBA00022777"/>
    </source>
</evidence>
<dbReference type="EC" id="2.7.13.3" evidence="3"/>
<keyword evidence="10" id="KW-0067">ATP-binding</keyword>
<evidence type="ECO:0000256" key="11">
    <source>
        <dbReference type="ARBA" id="ARBA00022989"/>
    </source>
</evidence>
<dbReference type="InterPro" id="IPR003661">
    <property type="entry name" value="HisK_dim/P_dom"/>
</dbReference>
<dbReference type="FunFam" id="1.10.287.130:FF:000001">
    <property type="entry name" value="Two-component sensor histidine kinase"/>
    <property type="match status" value="1"/>
</dbReference>
<dbReference type="GO" id="GO:0005886">
    <property type="term" value="C:plasma membrane"/>
    <property type="evidence" value="ECO:0007669"/>
    <property type="project" value="UniProtKB-SubCell"/>
</dbReference>
<evidence type="ECO:0000313" key="18">
    <source>
        <dbReference type="Proteomes" id="UP000195696"/>
    </source>
</evidence>
<dbReference type="PANTHER" id="PTHR45436">
    <property type="entry name" value="SENSOR HISTIDINE KINASE YKOH"/>
    <property type="match status" value="1"/>
</dbReference>
<dbReference type="PRINTS" id="PR00344">
    <property type="entry name" value="BCTRLSENSOR"/>
</dbReference>
<evidence type="ECO:0000313" key="17">
    <source>
        <dbReference type="EMBL" id="SCB69122.1"/>
    </source>
</evidence>
<dbReference type="Gene3D" id="3.30.565.10">
    <property type="entry name" value="Histidine kinase-like ATPase, C-terminal domain"/>
    <property type="match status" value="1"/>
</dbReference>
<dbReference type="InterPro" id="IPR050428">
    <property type="entry name" value="TCS_sensor_his_kinase"/>
</dbReference>
<evidence type="ECO:0000256" key="4">
    <source>
        <dbReference type="ARBA" id="ARBA00022475"/>
    </source>
</evidence>
<keyword evidence="4" id="KW-1003">Cell membrane</keyword>
<dbReference type="Pfam" id="PF00672">
    <property type="entry name" value="HAMP"/>
    <property type="match status" value="1"/>
</dbReference>
<comment type="catalytic activity">
    <reaction evidence="1">
        <text>ATP + protein L-histidine = ADP + protein N-phospho-L-histidine.</text>
        <dbReference type="EC" id="2.7.13.3"/>
    </reaction>
</comment>
<dbReference type="InterPro" id="IPR003660">
    <property type="entry name" value="HAMP_dom"/>
</dbReference>
<evidence type="ECO:0000256" key="14">
    <source>
        <dbReference type="SAM" id="Phobius"/>
    </source>
</evidence>
<feature type="domain" description="HAMP" evidence="16">
    <location>
        <begin position="113"/>
        <end position="166"/>
    </location>
</feature>
<dbReference type="AlphaFoldDB" id="A0A1G4ET15"/>
<feature type="transmembrane region" description="Helical" evidence="14">
    <location>
        <begin position="93"/>
        <end position="111"/>
    </location>
</feature>
<dbReference type="SMART" id="SM00387">
    <property type="entry name" value="HATPase_c"/>
    <property type="match status" value="1"/>
</dbReference>
<keyword evidence="9" id="KW-0418">Kinase</keyword>
<evidence type="ECO:0000256" key="10">
    <source>
        <dbReference type="ARBA" id="ARBA00022840"/>
    </source>
</evidence>
<evidence type="ECO:0000256" key="1">
    <source>
        <dbReference type="ARBA" id="ARBA00000085"/>
    </source>
</evidence>
<dbReference type="InterPro" id="IPR036097">
    <property type="entry name" value="HisK_dim/P_sf"/>
</dbReference>
<keyword evidence="8" id="KW-0547">Nucleotide-binding</keyword>
<name>A0A1G4ET15_BACMY</name>
<dbReference type="Proteomes" id="UP000195696">
    <property type="component" value="Unassembled WGS sequence"/>
</dbReference>
<keyword evidence="12" id="KW-0902">Two-component regulatory system</keyword>
<dbReference type="CDD" id="cd00082">
    <property type="entry name" value="HisKA"/>
    <property type="match status" value="1"/>
</dbReference>
<dbReference type="CDD" id="cd00075">
    <property type="entry name" value="HATPase"/>
    <property type="match status" value="1"/>
</dbReference>
<feature type="transmembrane region" description="Helical" evidence="14">
    <location>
        <begin position="12"/>
        <end position="31"/>
    </location>
</feature>
<feature type="domain" description="Histidine kinase" evidence="15">
    <location>
        <begin position="174"/>
        <end position="388"/>
    </location>
</feature>
<dbReference type="Gene3D" id="6.10.340.10">
    <property type="match status" value="1"/>
</dbReference>
<dbReference type="InterPro" id="IPR036890">
    <property type="entry name" value="HATPase_C_sf"/>
</dbReference>
<keyword evidence="11 14" id="KW-1133">Transmembrane helix</keyword>
<dbReference type="EMBL" id="FMAK01000037">
    <property type="protein sequence ID" value="SCB69122.1"/>
    <property type="molecule type" value="Genomic_DNA"/>
</dbReference>
<dbReference type="SUPFAM" id="SSF55874">
    <property type="entry name" value="ATPase domain of HSP90 chaperone/DNA topoisomerase II/histidine kinase"/>
    <property type="match status" value="1"/>
</dbReference>
<keyword evidence="7 14" id="KW-0812">Transmembrane</keyword>
<dbReference type="SMART" id="SM00304">
    <property type="entry name" value="HAMP"/>
    <property type="match status" value="1"/>
</dbReference>
<comment type="subcellular location">
    <subcellularLocation>
        <location evidence="2">Cell membrane</location>
        <topology evidence="2">Multi-pass membrane protein</topology>
    </subcellularLocation>
</comment>
<dbReference type="PROSITE" id="PS50109">
    <property type="entry name" value="HIS_KIN"/>
    <property type="match status" value="1"/>
</dbReference>